<keyword evidence="4 9" id="KW-0500">Molybdenum</keyword>
<sequence length="825" mass="92278">MSAQNLITGSLSRRRFLTATSTLAAIGAASAILPAGVTRAFAAEGKKEILSGSHWGAFWGAVEDGRFTGVRPWEKDPNPNPALPGVQDMVYNAARIKYPMVRRSYLENGPKAERDSRGSGDFVRVSWDQALDLVAKEIQRLQDEEGPWSIYTGTYGWRSSGRVQNPQNMLKKLMNLKGGAVFSTGDYSKGALAGIMPYILGQIDAEGPQTSHRSVMENSDLIVFWASDPLKDNRISAGVPDHGEKRWFDDMKAKTELKKIFINPVNIELCKEVQGEWLPARPHADIPLALGICHTLLTEDLYDKEFIENYTFGFDKFADYLMGTGWDKIEKTAEWAAGQCEVPAEKIRELARLFVSGRTMLVSGWTPQRQQYGEQWPWMFITMASMIGQIGLPGGGFCQRYHLDNAGAPHSNGPALGSAISPGMRKEIKAWPEEKGHVSIPCARIVDMLENPGGEFEHNGGKHVYPDVKMTYWVGGNPFHHHQDRNRMRNAWKKFETVVIQDYQWTASARFADIVLPATTACERNDIERIGNVANLAFIRMAKIIDPVFEARDDWDIFVELAKRLGVESEYTEGKTPEDLIADIYNQAKEAAAKKDVAMPDFEEFWEKGIVEFEIPEANELRVKYADFREDPLMNMMPTATGKIEIFSNEIEKFGYDDCPPHASWIEPVEWLGQKDKTYPLHLNSSHPDYRLHSQLCASSARELYAVNGHEPCWINTKDAADRGIVDGDIVRVFNGRGQILAGAKVTDDIRPNVIKVQEGAWYDPEDITDPNTLCKYGDPNVLTIDIGTSRLAQATSAHTCMVEVEKFTGTVPEITVFTAPQAAE</sequence>
<evidence type="ECO:0000256" key="2">
    <source>
        <dbReference type="ARBA" id="ARBA00010312"/>
    </source>
</evidence>
<dbReference type="InterPro" id="IPR006311">
    <property type="entry name" value="TAT_signal"/>
</dbReference>
<gene>
    <name evidence="14" type="ORF">AWJ14_19965</name>
</gene>
<dbReference type="Gene3D" id="2.40.40.20">
    <property type="match status" value="1"/>
</dbReference>
<organism evidence="14 15">
    <name type="scientific">Hoeflea olei</name>
    <dbReference type="NCBI Taxonomy" id="1480615"/>
    <lineage>
        <taxon>Bacteria</taxon>
        <taxon>Pseudomonadati</taxon>
        <taxon>Pseudomonadota</taxon>
        <taxon>Alphaproteobacteria</taxon>
        <taxon>Hyphomicrobiales</taxon>
        <taxon>Rhizobiaceae</taxon>
        <taxon>Hoeflea</taxon>
    </lineage>
</organism>
<dbReference type="CDD" id="cd02793">
    <property type="entry name" value="MopB_CT_DMSOR-BSOR-TMAOR"/>
    <property type="match status" value="1"/>
</dbReference>
<evidence type="ECO:0000259" key="12">
    <source>
        <dbReference type="Pfam" id="PF01568"/>
    </source>
</evidence>
<dbReference type="GO" id="GO:0009061">
    <property type="term" value="P:anaerobic respiration"/>
    <property type="evidence" value="ECO:0007669"/>
    <property type="project" value="TreeGrafter"/>
</dbReference>
<feature type="binding site" evidence="9">
    <location>
        <position position="524"/>
    </location>
    <ligand>
        <name>Mo-bis(molybdopterin guanine dinucleotide)</name>
        <dbReference type="ChEBI" id="CHEBI:60539"/>
    </ligand>
</feature>
<feature type="domain" description="Molybdopterin oxidoreductase" evidence="11">
    <location>
        <begin position="95"/>
        <end position="564"/>
    </location>
</feature>
<accession>A0A1C1YS61</accession>
<dbReference type="FunFam" id="2.40.40.20:FF:000009">
    <property type="entry name" value="Biotin sulfoxide reductase 2"/>
    <property type="match status" value="1"/>
</dbReference>
<feature type="binding site" evidence="9">
    <location>
        <position position="781"/>
    </location>
    <ligand>
        <name>Mo-bis(molybdopterin guanine dinucleotide)</name>
        <dbReference type="ChEBI" id="CHEBI:60539"/>
    </ligand>
</feature>
<dbReference type="SUPFAM" id="SSF53706">
    <property type="entry name" value="Formate dehydrogenase/DMSO reductase, domains 1-3"/>
    <property type="match status" value="1"/>
</dbReference>
<dbReference type="PANTHER" id="PTHR43742">
    <property type="entry name" value="TRIMETHYLAMINE-N-OXIDE REDUCTASE"/>
    <property type="match status" value="1"/>
</dbReference>
<dbReference type="SUPFAM" id="SSF50692">
    <property type="entry name" value="ADC-like"/>
    <property type="match status" value="1"/>
</dbReference>
<dbReference type="AlphaFoldDB" id="A0A1C1YS61"/>
<evidence type="ECO:0000256" key="8">
    <source>
        <dbReference type="ARBA" id="ARBA00023002"/>
    </source>
</evidence>
<feature type="binding site" evidence="9">
    <location>
        <position position="481"/>
    </location>
    <ligand>
        <name>Mo-bis(molybdopterin guanine dinucleotide)</name>
        <dbReference type="ChEBI" id="CHEBI:60539"/>
    </ligand>
</feature>
<dbReference type="Gene3D" id="3.40.50.740">
    <property type="match status" value="1"/>
</dbReference>
<proteinExistence type="inferred from homology"/>
<keyword evidence="6 10" id="KW-0732">Signal</keyword>
<evidence type="ECO:0000256" key="9">
    <source>
        <dbReference type="PIRSR" id="PIRSR606658-1"/>
    </source>
</evidence>
<comment type="caution">
    <text evidence="14">The sequence shown here is derived from an EMBL/GenBank/DDBJ whole genome shotgun (WGS) entry which is preliminary data.</text>
</comment>
<dbReference type="Proteomes" id="UP000094795">
    <property type="component" value="Unassembled WGS sequence"/>
</dbReference>
<dbReference type="GO" id="GO:0009055">
    <property type="term" value="F:electron transfer activity"/>
    <property type="evidence" value="ECO:0007669"/>
    <property type="project" value="TreeGrafter"/>
</dbReference>
<dbReference type="EC" id="1.7.2.3" evidence="3"/>
<dbReference type="GO" id="GO:0030288">
    <property type="term" value="C:outer membrane-bounded periplasmic space"/>
    <property type="evidence" value="ECO:0007669"/>
    <property type="project" value="TreeGrafter"/>
</dbReference>
<evidence type="ECO:0000256" key="4">
    <source>
        <dbReference type="ARBA" id="ARBA00022505"/>
    </source>
</evidence>
<dbReference type="Gene3D" id="3.90.55.10">
    <property type="entry name" value="Dimethylsulfoxide Reductase, domain 3"/>
    <property type="match status" value="1"/>
</dbReference>
<dbReference type="Gene3D" id="3.40.228.10">
    <property type="entry name" value="Dimethylsulfoxide Reductase, domain 2"/>
    <property type="match status" value="1"/>
</dbReference>
<keyword evidence="8" id="KW-0560">Oxidoreductase</keyword>
<evidence type="ECO:0000256" key="5">
    <source>
        <dbReference type="ARBA" id="ARBA00022723"/>
    </source>
</evidence>
<keyword evidence="5 9" id="KW-0479">Metal-binding</keyword>
<dbReference type="InterPro" id="IPR006655">
    <property type="entry name" value="Mopterin_OxRdtase_prok_CS"/>
</dbReference>
<dbReference type="PANTHER" id="PTHR43742:SF10">
    <property type="entry name" value="TRIMETHYLAMINE-N-OXIDE REDUCTASE 2"/>
    <property type="match status" value="1"/>
</dbReference>
<dbReference type="Pfam" id="PF18364">
    <property type="entry name" value="Molybdopterin_N"/>
    <property type="match status" value="1"/>
</dbReference>
<dbReference type="GO" id="GO:0030151">
    <property type="term" value="F:molybdenum ion binding"/>
    <property type="evidence" value="ECO:0007669"/>
    <property type="project" value="TreeGrafter"/>
</dbReference>
<dbReference type="InterPro" id="IPR006656">
    <property type="entry name" value="Mopterin_OxRdtase"/>
</dbReference>
<dbReference type="Pfam" id="PF01568">
    <property type="entry name" value="Molydop_binding"/>
    <property type="match status" value="1"/>
</dbReference>
<comment type="similarity">
    <text evidence="2">Belongs to the prokaryotic molybdopterin-containing oxidoreductase family.</text>
</comment>
<comment type="cofactor">
    <cofactor evidence="9">
        <name>Mo-bis(molybdopterin guanine dinucleotide)</name>
        <dbReference type="ChEBI" id="CHEBI:60539"/>
    </cofactor>
    <text evidence="9">Binds 1 molybdenum-bis(molybdopterin guanine dinucleotide) (Mo-bis-MGD) cofactor per subunit.</text>
</comment>
<feature type="binding site" evidence="9">
    <location>
        <position position="477"/>
    </location>
    <ligand>
        <name>Mo-bis(molybdopterin guanine dinucleotide)</name>
        <dbReference type="ChEBI" id="CHEBI:60539"/>
    </ligand>
</feature>
<name>A0A1C1YS61_9HYPH</name>
<dbReference type="OrthoDB" id="9759518at2"/>
<feature type="chain" id="PRO_5008656374" description="trimethylamine-N-oxide reductase" evidence="10">
    <location>
        <begin position="25"/>
        <end position="825"/>
    </location>
</feature>
<evidence type="ECO:0000313" key="14">
    <source>
        <dbReference type="EMBL" id="OCW56365.1"/>
    </source>
</evidence>
<evidence type="ECO:0000313" key="15">
    <source>
        <dbReference type="Proteomes" id="UP000094795"/>
    </source>
</evidence>
<dbReference type="NCBIfam" id="NF011682">
    <property type="entry name" value="PRK15102.1"/>
    <property type="match status" value="1"/>
</dbReference>
<dbReference type="GO" id="GO:0043546">
    <property type="term" value="F:molybdopterin cofactor binding"/>
    <property type="evidence" value="ECO:0007669"/>
    <property type="project" value="InterPro"/>
</dbReference>
<reference evidence="14 15" key="1">
    <citation type="submission" date="2015-12" db="EMBL/GenBank/DDBJ databases">
        <authorList>
            <person name="Shamseldin A."/>
            <person name="Moawad H."/>
            <person name="Abd El-Rahim W.M."/>
            <person name="Sadowsky M.J."/>
        </authorList>
    </citation>
    <scope>NUCLEOTIDE SEQUENCE [LARGE SCALE GENOMIC DNA]</scope>
    <source>
        <strain evidence="14 15">JC234</strain>
    </source>
</reference>
<dbReference type="PROSITE" id="PS51318">
    <property type="entry name" value="TAT"/>
    <property type="match status" value="1"/>
</dbReference>
<evidence type="ECO:0000256" key="10">
    <source>
        <dbReference type="SAM" id="SignalP"/>
    </source>
</evidence>
<dbReference type="Pfam" id="PF00384">
    <property type="entry name" value="Molybdopterin"/>
    <property type="match status" value="1"/>
</dbReference>
<keyword evidence="7" id="KW-0574">Periplasm</keyword>
<dbReference type="InterPro" id="IPR050612">
    <property type="entry name" value="Prok_Mopterin_Oxidored"/>
</dbReference>
<feature type="binding site" evidence="9">
    <location>
        <position position="157"/>
    </location>
    <ligand>
        <name>Mo-bis(molybdopterin guanine dinucleotide)</name>
        <dbReference type="ChEBI" id="CHEBI:60539"/>
    </ligand>
</feature>
<dbReference type="InterPro" id="IPR041954">
    <property type="entry name" value="CT_DMSOR/BSOR/TMAOR"/>
</dbReference>
<comment type="subcellular location">
    <subcellularLocation>
        <location evidence="1">Periplasm</location>
    </subcellularLocation>
</comment>
<protein>
    <recommendedName>
        <fullName evidence="3">trimethylamine-N-oxide reductase</fullName>
        <ecNumber evidence="3">1.7.2.3</ecNumber>
    </recommendedName>
</protein>
<keyword evidence="15" id="KW-1185">Reference proteome</keyword>
<evidence type="ECO:0000259" key="13">
    <source>
        <dbReference type="Pfam" id="PF18364"/>
    </source>
</evidence>
<evidence type="ECO:0000256" key="6">
    <source>
        <dbReference type="ARBA" id="ARBA00022729"/>
    </source>
</evidence>
<dbReference type="STRING" id="1480615.AWJ14_19965"/>
<feature type="signal peptide" evidence="10">
    <location>
        <begin position="1"/>
        <end position="24"/>
    </location>
</feature>
<dbReference type="InterPro" id="IPR006658">
    <property type="entry name" value="BisC"/>
</dbReference>
<evidence type="ECO:0000256" key="3">
    <source>
        <dbReference type="ARBA" id="ARBA00011885"/>
    </source>
</evidence>
<feature type="domain" description="Molybdopterin dinucleotide-binding" evidence="12">
    <location>
        <begin position="681"/>
        <end position="801"/>
    </location>
</feature>
<dbReference type="RefSeq" id="WP_066182425.1">
    <property type="nucleotide sequence ID" value="NZ_LQZT01000042.1"/>
</dbReference>
<dbReference type="GO" id="GO:0050626">
    <property type="term" value="F:trimethylamine-N-oxide reductase (cytochrome c) activity"/>
    <property type="evidence" value="ECO:0007669"/>
    <property type="project" value="UniProtKB-EC"/>
</dbReference>
<dbReference type="EMBL" id="LQZT01000042">
    <property type="protein sequence ID" value="OCW56365.1"/>
    <property type="molecule type" value="Genomic_DNA"/>
</dbReference>
<evidence type="ECO:0000256" key="7">
    <source>
        <dbReference type="ARBA" id="ARBA00022764"/>
    </source>
</evidence>
<dbReference type="PROSITE" id="PS00490">
    <property type="entry name" value="MOLYBDOPTERIN_PROK_2"/>
    <property type="match status" value="1"/>
</dbReference>
<dbReference type="InterPro" id="IPR006657">
    <property type="entry name" value="MoPterin_dinucl-bd_dom"/>
</dbReference>
<feature type="binding site" evidence="9">
    <location>
        <position position="369"/>
    </location>
    <ligand>
        <name>Mo-bis(molybdopterin guanine dinucleotide)</name>
        <dbReference type="ChEBI" id="CHEBI:60539"/>
    </ligand>
</feature>
<dbReference type="NCBIfam" id="TIGR00509">
    <property type="entry name" value="bisC_fam"/>
    <property type="match status" value="1"/>
</dbReference>
<dbReference type="InterPro" id="IPR041460">
    <property type="entry name" value="Molybdopterin_N"/>
</dbReference>
<dbReference type="InterPro" id="IPR009010">
    <property type="entry name" value="Asp_de-COase-like_dom_sf"/>
</dbReference>
<dbReference type="PROSITE" id="PS00932">
    <property type="entry name" value="MOLYBDOPTERIN_PROK_3"/>
    <property type="match status" value="1"/>
</dbReference>
<feature type="domain" description="Molybdopterin oxidoreductase N-terminal" evidence="13">
    <location>
        <begin position="51"/>
        <end position="91"/>
    </location>
</feature>
<evidence type="ECO:0000259" key="11">
    <source>
        <dbReference type="Pfam" id="PF00384"/>
    </source>
</evidence>
<feature type="binding site" evidence="9">
    <location>
        <position position="554"/>
    </location>
    <ligand>
        <name>Mo-bis(molybdopterin guanine dinucleotide)</name>
        <dbReference type="ChEBI" id="CHEBI:60539"/>
    </ligand>
</feature>
<evidence type="ECO:0000256" key="1">
    <source>
        <dbReference type="ARBA" id="ARBA00004418"/>
    </source>
</evidence>